<evidence type="ECO:0000313" key="3">
    <source>
        <dbReference type="EMBL" id="SNV14884.1"/>
    </source>
</evidence>
<keyword evidence="1" id="KW-0732">Signal</keyword>
<reference evidence="2 4" key="1">
    <citation type="submission" date="2016-02" db="EMBL/GenBank/DDBJ databases">
        <authorList>
            <person name="Holder M.E."/>
            <person name="Ajami N.J."/>
            <person name="Petrosino J.F."/>
        </authorList>
    </citation>
    <scope>NUCLEOTIDE SEQUENCE [LARGE SCALE GENOMIC DNA]</scope>
    <source>
        <strain evidence="2 4">CCUG 32990</strain>
    </source>
</reference>
<gene>
    <name evidence="2" type="ORF">AXF12_11030</name>
    <name evidence="3" type="ORF">SAMEA44541418_01942</name>
</gene>
<keyword evidence="4" id="KW-1185">Reference proteome</keyword>
<dbReference type="RefSeq" id="WP_066431179.1">
    <property type="nucleotide sequence ID" value="NZ_CP014227.1"/>
</dbReference>
<dbReference type="EMBL" id="CP014227">
    <property type="protein sequence ID" value="AMD85995.1"/>
    <property type="molecule type" value="Genomic_DNA"/>
</dbReference>
<reference evidence="3 5" key="2">
    <citation type="submission" date="2017-06" db="EMBL/GenBank/DDBJ databases">
        <authorList>
            <consortium name="Pathogen Informatics"/>
        </authorList>
    </citation>
    <scope>NUCLEOTIDE SEQUENCE [LARGE SCALE GENOMIC DNA]</scope>
    <source>
        <strain evidence="3 5">NCTC12947</strain>
    </source>
</reference>
<name>A0AAX2GZX8_9FLAO</name>
<evidence type="ECO:0000313" key="4">
    <source>
        <dbReference type="Proteomes" id="UP000065822"/>
    </source>
</evidence>
<dbReference type="Proteomes" id="UP000215539">
    <property type="component" value="Chromosome 1"/>
</dbReference>
<dbReference type="KEGG" id="chg:AXF12_11030"/>
<protein>
    <submittedName>
        <fullName evidence="2">Autotransporter</fullName>
    </submittedName>
</protein>
<dbReference type="EMBL" id="LT906449">
    <property type="protein sequence ID" value="SNV14884.1"/>
    <property type="molecule type" value="Genomic_DNA"/>
</dbReference>
<sequence>MKRIFLLAAVLLVSIKGFAQNDDFKKNQVNLNILNAIWLTSVEIGYERYVAPNQSVEGQIFFNDRFSVFPKRNGEKYNATSFSVGYNYYFDEDGGTGFYINPFMKVRSGSYKDKDGAKTKLDSFILGIGGGYIWNYDDTFIIAPYANIGRNFGKEVNDNKKFWAVEPNFGIKIGYKF</sequence>
<feature type="signal peptide" evidence="1">
    <location>
        <begin position="1"/>
        <end position="19"/>
    </location>
</feature>
<accession>A0AAX2GZX8</accession>
<proteinExistence type="predicted"/>
<organism evidence="3 5">
    <name type="scientific">Capnocytophaga haemolytica</name>
    <dbReference type="NCBI Taxonomy" id="45243"/>
    <lineage>
        <taxon>Bacteria</taxon>
        <taxon>Pseudomonadati</taxon>
        <taxon>Bacteroidota</taxon>
        <taxon>Flavobacteriia</taxon>
        <taxon>Flavobacteriales</taxon>
        <taxon>Flavobacteriaceae</taxon>
        <taxon>Capnocytophaga</taxon>
    </lineage>
</organism>
<evidence type="ECO:0000256" key="1">
    <source>
        <dbReference type="SAM" id="SignalP"/>
    </source>
</evidence>
<dbReference type="AlphaFoldDB" id="A0AAX2GZX8"/>
<evidence type="ECO:0000313" key="2">
    <source>
        <dbReference type="EMBL" id="AMD85995.1"/>
    </source>
</evidence>
<dbReference type="Proteomes" id="UP000065822">
    <property type="component" value="Chromosome"/>
</dbReference>
<feature type="chain" id="PRO_5043824934" evidence="1">
    <location>
        <begin position="20"/>
        <end position="177"/>
    </location>
</feature>
<evidence type="ECO:0000313" key="5">
    <source>
        <dbReference type="Proteomes" id="UP000215539"/>
    </source>
</evidence>